<accession>A0A9Q1G645</accession>
<evidence type="ECO:0000313" key="2">
    <source>
        <dbReference type="EMBL" id="KAJ8375763.1"/>
    </source>
</evidence>
<evidence type="ECO:0000259" key="1">
    <source>
        <dbReference type="Pfam" id="PF00078"/>
    </source>
</evidence>
<gene>
    <name evidence="2" type="ORF">SKAU_G00063430</name>
</gene>
<dbReference type="PANTHER" id="PTHR33332">
    <property type="entry name" value="REVERSE TRANSCRIPTASE DOMAIN-CONTAINING PROTEIN"/>
    <property type="match status" value="1"/>
</dbReference>
<sequence length="173" mass="19588">MELCSAVTDILNSSFQEASVPKEWKEKAFNKVDHTIAANCLIDLRVRLELIPWVLDFMTDWKQRMIYQGCMSSWLHLTCGVVQGTKLRPILFLAVIDIALCSHAARWKYVDDMIMVEQRHSTQPSSLQPVMDELSSLVSNQAMQLNPKKCKAVHINFSLCCVGAMLNMSKAPT</sequence>
<protein>
    <recommendedName>
        <fullName evidence="1">Reverse transcriptase domain-containing protein</fullName>
    </recommendedName>
</protein>
<organism evidence="2 3">
    <name type="scientific">Synaphobranchus kaupii</name>
    <name type="common">Kaup's arrowtooth eel</name>
    <dbReference type="NCBI Taxonomy" id="118154"/>
    <lineage>
        <taxon>Eukaryota</taxon>
        <taxon>Metazoa</taxon>
        <taxon>Chordata</taxon>
        <taxon>Craniata</taxon>
        <taxon>Vertebrata</taxon>
        <taxon>Euteleostomi</taxon>
        <taxon>Actinopterygii</taxon>
        <taxon>Neopterygii</taxon>
        <taxon>Teleostei</taxon>
        <taxon>Anguilliformes</taxon>
        <taxon>Synaphobranchidae</taxon>
        <taxon>Synaphobranchus</taxon>
    </lineage>
</organism>
<dbReference type="InterPro" id="IPR000477">
    <property type="entry name" value="RT_dom"/>
</dbReference>
<dbReference type="Proteomes" id="UP001152622">
    <property type="component" value="Chromosome 2"/>
</dbReference>
<dbReference type="EMBL" id="JAINUF010000002">
    <property type="protein sequence ID" value="KAJ8375763.1"/>
    <property type="molecule type" value="Genomic_DNA"/>
</dbReference>
<proteinExistence type="predicted"/>
<evidence type="ECO:0000313" key="3">
    <source>
        <dbReference type="Proteomes" id="UP001152622"/>
    </source>
</evidence>
<dbReference type="OrthoDB" id="8057773at2759"/>
<feature type="domain" description="Reverse transcriptase" evidence="1">
    <location>
        <begin position="26"/>
        <end position="154"/>
    </location>
</feature>
<reference evidence="2" key="1">
    <citation type="journal article" date="2023" name="Science">
        <title>Genome structures resolve the early diversification of teleost fishes.</title>
        <authorList>
            <person name="Parey E."/>
            <person name="Louis A."/>
            <person name="Montfort J."/>
            <person name="Bouchez O."/>
            <person name="Roques C."/>
            <person name="Iampietro C."/>
            <person name="Lluch J."/>
            <person name="Castinel A."/>
            <person name="Donnadieu C."/>
            <person name="Desvignes T."/>
            <person name="Floi Bucao C."/>
            <person name="Jouanno E."/>
            <person name="Wen M."/>
            <person name="Mejri S."/>
            <person name="Dirks R."/>
            <person name="Jansen H."/>
            <person name="Henkel C."/>
            <person name="Chen W.J."/>
            <person name="Zahm M."/>
            <person name="Cabau C."/>
            <person name="Klopp C."/>
            <person name="Thompson A.W."/>
            <person name="Robinson-Rechavi M."/>
            <person name="Braasch I."/>
            <person name="Lecointre G."/>
            <person name="Bobe J."/>
            <person name="Postlethwait J.H."/>
            <person name="Berthelot C."/>
            <person name="Roest Crollius H."/>
            <person name="Guiguen Y."/>
        </authorList>
    </citation>
    <scope>NUCLEOTIDE SEQUENCE</scope>
    <source>
        <strain evidence="2">WJC10195</strain>
    </source>
</reference>
<dbReference type="AlphaFoldDB" id="A0A9Q1G645"/>
<keyword evidence="3" id="KW-1185">Reference proteome</keyword>
<comment type="caution">
    <text evidence="2">The sequence shown here is derived from an EMBL/GenBank/DDBJ whole genome shotgun (WGS) entry which is preliminary data.</text>
</comment>
<name>A0A9Q1G645_SYNKA</name>
<dbReference type="Pfam" id="PF00078">
    <property type="entry name" value="RVT_1"/>
    <property type="match status" value="1"/>
</dbReference>